<dbReference type="GO" id="GO:0016853">
    <property type="term" value="F:isomerase activity"/>
    <property type="evidence" value="ECO:0007669"/>
    <property type="project" value="UniProtKB-KW"/>
</dbReference>
<organism evidence="3 4">
    <name type="scientific">Paenibacillus rigui</name>
    <dbReference type="NCBI Taxonomy" id="554312"/>
    <lineage>
        <taxon>Bacteria</taxon>
        <taxon>Bacillati</taxon>
        <taxon>Bacillota</taxon>
        <taxon>Bacilli</taxon>
        <taxon>Bacillales</taxon>
        <taxon>Paenibacillaceae</taxon>
        <taxon>Paenibacillus</taxon>
    </lineage>
</organism>
<dbReference type="CDD" id="cd05005">
    <property type="entry name" value="SIS_PHI"/>
    <property type="match status" value="1"/>
</dbReference>
<dbReference type="AlphaFoldDB" id="A0A229UJS6"/>
<dbReference type="Gene3D" id="3.40.50.10490">
    <property type="entry name" value="Glucose-6-phosphate isomerase like protein, domain 1"/>
    <property type="match status" value="1"/>
</dbReference>
<dbReference type="Proteomes" id="UP000215509">
    <property type="component" value="Unassembled WGS sequence"/>
</dbReference>
<dbReference type="InterPro" id="IPR001347">
    <property type="entry name" value="SIS_dom"/>
</dbReference>
<sequence length="185" mass="19845">MRTSDYTSAMINELQRTLELLSEESVEQLVERIARAQKVFVAGAGRSGLMMRAFAMRLMHMGFAVYVVGETVTPGLGPDDLLIIGSGSGETKSLAVMAAKAKGIGASLAAATTNPESTIGQISDVVIQVLASPKEASDQESFTIQPMGSLFEQSLLLVFDSIILRMMDRQELDGSAMFGRHANLE</sequence>
<reference evidence="3 4" key="1">
    <citation type="submission" date="2017-07" db="EMBL/GenBank/DDBJ databases">
        <title>Genome sequencing and assembly of Paenibacillus rigui.</title>
        <authorList>
            <person name="Mayilraj S."/>
        </authorList>
    </citation>
    <scope>NUCLEOTIDE SEQUENCE [LARGE SCALE GENOMIC DNA]</scope>
    <source>
        <strain evidence="3 4">JCM 16352</strain>
    </source>
</reference>
<dbReference type="InterPro" id="IPR046348">
    <property type="entry name" value="SIS_dom_sf"/>
</dbReference>
<evidence type="ECO:0000313" key="4">
    <source>
        <dbReference type="Proteomes" id="UP000215509"/>
    </source>
</evidence>
<evidence type="ECO:0000313" key="3">
    <source>
        <dbReference type="EMBL" id="OXM83646.1"/>
    </source>
</evidence>
<dbReference type="EMBL" id="NMQW01000042">
    <property type="protein sequence ID" value="OXM83646.1"/>
    <property type="molecule type" value="Genomic_DNA"/>
</dbReference>
<dbReference type="PROSITE" id="PS51464">
    <property type="entry name" value="SIS"/>
    <property type="match status" value="1"/>
</dbReference>
<name>A0A229UJS6_9BACL</name>
<dbReference type="GO" id="GO:0097367">
    <property type="term" value="F:carbohydrate derivative binding"/>
    <property type="evidence" value="ECO:0007669"/>
    <property type="project" value="InterPro"/>
</dbReference>
<comment type="caution">
    <text evidence="3">The sequence shown here is derived from an EMBL/GenBank/DDBJ whole genome shotgun (WGS) entry which is preliminary data.</text>
</comment>
<keyword evidence="4" id="KW-1185">Reference proteome</keyword>
<dbReference type="PANTHER" id="PTHR43443">
    <property type="entry name" value="3-HEXULOSE-6-PHOSPHATE ISOMERASE"/>
    <property type="match status" value="1"/>
</dbReference>
<evidence type="ECO:0000256" key="1">
    <source>
        <dbReference type="ARBA" id="ARBA00009235"/>
    </source>
</evidence>
<keyword evidence="3" id="KW-0413">Isomerase</keyword>
<feature type="domain" description="SIS" evidence="2">
    <location>
        <begin position="29"/>
        <end position="172"/>
    </location>
</feature>
<dbReference type="OrthoDB" id="9797832at2"/>
<comment type="similarity">
    <text evidence="1">Belongs to the SIS family. PHI subfamily.</text>
</comment>
<dbReference type="InterPro" id="IPR017552">
    <property type="entry name" value="PHI/rmpB"/>
</dbReference>
<proteinExistence type="inferred from homology"/>
<dbReference type="NCBIfam" id="TIGR03127">
    <property type="entry name" value="RuMP_HxlB"/>
    <property type="match status" value="1"/>
</dbReference>
<dbReference type="GO" id="GO:1901135">
    <property type="term" value="P:carbohydrate derivative metabolic process"/>
    <property type="evidence" value="ECO:0007669"/>
    <property type="project" value="InterPro"/>
</dbReference>
<dbReference type="Pfam" id="PF01380">
    <property type="entry name" value="SIS"/>
    <property type="match status" value="1"/>
</dbReference>
<accession>A0A229UJS6</accession>
<dbReference type="PANTHER" id="PTHR43443:SF1">
    <property type="entry name" value="3-HEXULOSE-6-PHOSPHATE ISOMERASE"/>
    <property type="match status" value="1"/>
</dbReference>
<protein>
    <submittedName>
        <fullName evidence="3">6-phospho-3-hexuloisomerase</fullName>
    </submittedName>
</protein>
<dbReference type="SUPFAM" id="SSF53697">
    <property type="entry name" value="SIS domain"/>
    <property type="match status" value="1"/>
</dbReference>
<evidence type="ECO:0000259" key="2">
    <source>
        <dbReference type="PROSITE" id="PS51464"/>
    </source>
</evidence>
<dbReference type="RefSeq" id="WP_094017573.1">
    <property type="nucleotide sequence ID" value="NZ_NMQW01000042.1"/>
</dbReference>
<gene>
    <name evidence="3" type="primary">hxlB</name>
    <name evidence="3" type="ORF">CF651_24655</name>
</gene>